<dbReference type="GO" id="GO:0000287">
    <property type="term" value="F:magnesium ion binding"/>
    <property type="evidence" value="ECO:0007669"/>
    <property type="project" value="InterPro"/>
</dbReference>
<evidence type="ECO:0000256" key="8">
    <source>
        <dbReference type="ARBA" id="ARBA00022777"/>
    </source>
</evidence>
<dbReference type="KEGG" id="ccin:107265101"/>
<dbReference type="Proteomes" id="UP000694920">
    <property type="component" value="Unplaced"/>
</dbReference>
<protein>
    <recommendedName>
        <fullName evidence="4 13">Pyruvate kinase</fullName>
        <ecNumber evidence="4 13">2.7.1.40</ecNumber>
    </recommendedName>
</protein>
<organism evidence="16 17">
    <name type="scientific">Cephus cinctus</name>
    <name type="common">Wheat stem sawfly</name>
    <dbReference type="NCBI Taxonomy" id="211228"/>
    <lineage>
        <taxon>Eukaryota</taxon>
        <taxon>Metazoa</taxon>
        <taxon>Ecdysozoa</taxon>
        <taxon>Arthropoda</taxon>
        <taxon>Hexapoda</taxon>
        <taxon>Insecta</taxon>
        <taxon>Pterygota</taxon>
        <taxon>Neoptera</taxon>
        <taxon>Endopterygota</taxon>
        <taxon>Hymenoptera</taxon>
        <taxon>Cephoidea</taxon>
        <taxon>Cephidae</taxon>
        <taxon>Cephus</taxon>
    </lineage>
</organism>
<evidence type="ECO:0000256" key="4">
    <source>
        <dbReference type="ARBA" id="ARBA00012142"/>
    </source>
</evidence>
<keyword evidence="6" id="KW-0479">Metal-binding</keyword>
<dbReference type="AlphaFoldDB" id="A0AAJ7BM97"/>
<evidence type="ECO:0000256" key="11">
    <source>
        <dbReference type="ARBA" id="ARBA00023152"/>
    </source>
</evidence>
<evidence type="ECO:0000256" key="10">
    <source>
        <dbReference type="ARBA" id="ARBA00022842"/>
    </source>
</evidence>
<dbReference type="InterPro" id="IPR015795">
    <property type="entry name" value="Pyrv_Knase_C"/>
</dbReference>
<evidence type="ECO:0000256" key="2">
    <source>
        <dbReference type="ARBA" id="ARBA00004997"/>
    </source>
</evidence>
<evidence type="ECO:0000259" key="15">
    <source>
        <dbReference type="Pfam" id="PF02887"/>
    </source>
</evidence>
<dbReference type="EC" id="2.7.1.40" evidence="4 13"/>
<dbReference type="InterPro" id="IPR015793">
    <property type="entry name" value="Pyrv_Knase_brl"/>
</dbReference>
<dbReference type="RefSeq" id="XP_015589639.1">
    <property type="nucleotide sequence ID" value="XM_015734153.2"/>
</dbReference>
<evidence type="ECO:0000256" key="7">
    <source>
        <dbReference type="ARBA" id="ARBA00022741"/>
    </source>
</evidence>
<dbReference type="SUPFAM" id="SSF52935">
    <property type="entry name" value="PK C-terminal domain-like"/>
    <property type="match status" value="1"/>
</dbReference>
<evidence type="ECO:0000256" key="6">
    <source>
        <dbReference type="ARBA" id="ARBA00022723"/>
    </source>
</evidence>
<dbReference type="GO" id="GO:0016301">
    <property type="term" value="F:kinase activity"/>
    <property type="evidence" value="ECO:0007669"/>
    <property type="project" value="UniProtKB-KW"/>
</dbReference>
<reference evidence="17 18" key="1">
    <citation type="submission" date="2025-04" db="UniProtKB">
        <authorList>
            <consortium name="RefSeq"/>
        </authorList>
    </citation>
    <scope>IDENTIFICATION</scope>
</reference>
<dbReference type="Gene3D" id="2.40.33.10">
    <property type="entry name" value="PK beta-barrel domain-like"/>
    <property type="match status" value="1"/>
</dbReference>
<proteinExistence type="inferred from homology"/>
<dbReference type="InterPro" id="IPR015813">
    <property type="entry name" value="Pyrv/PenolPyrv_kinase-like_dom"/>
</dbReference>
<evidence type="ECO:0000256" key="12">
    <source>
        <dbReference type="ARBA" id="ARBA00023317"/>
    </source>
</evidence>
<dbReference type="InterPro" id="IPR015806">
    <property type="entry name" value="Pyrv_Knase_insert_dom_sf"/>
</dbReference>
<evidence type="ECO:0000259" key="14">
    <source>
        <dbReference type="Pfam" id="PF00224"/>
    </source>
</evidence>
<evidence type="ECO:0000313" key="16">
    <source>
        <dbReference type="Proteomes" id="UP000694920"/>
    </source>
</evidence>
<gene>
    <name evidence="17 18" type="primary">LOC107265101</name>
</gene>
<feature type="domain" description="Pyruvate kinase C-terminal" evidence="15">
    <location>
        <begin position="423"/>
        <end position="540"/>
    </location>
</feature>
<evidence type="ECO:0000256" key="1">
    <source>
        <dbReference type="ARBA" id="ARBA00001958"/>
    </source>
</evidence>
<evidence type="ECO:0000313" key="17">
    <source>
        <dbReference type="RefSeq" id="XP_015589639.1"/>
    </source>
</evidence>
<evidence type="ECO:0000256" key="13">
    <source>
        <dbReference type="RuleBase" id="RU000504"/>
    </source>
</evidence>
<dbReference type="GeneID" id="107265101"/>
<dbReference type="Gene3D" id="3.40.1380.20">
    <property type="entry name" value="Pyruvate kinase, C-terminal domain"/>
    <property type="match status" value="1"/>
</dbReference>
<evidence type="ECO:0000256" key="9">
    <source>
        <dbReference type="ARBA" id="ARBA00022840"/>
    </source>
</evidence>
<evidence type="ECO:0000313" key="18">
    <source>
        <dbReference type="RefSeq" id="XP_024937971.1"/>
    </source>
</evidence>
<comment type="similarity">
    <text evidence="3 13">Belongs to the pyruvate kinase family.</text>
</comment>
<evidence type="ECO:0000256" key="5">
    <source>
        <dbReference type="ARBA" id="ARBA00022679"/>
    </source>
</evidence>
<dbReference type="Pfam" id="PF00224">
    <property type="entry name" value="PK"/>
    <property type="match status" value="1"/>
</dbReference>
<keyword evidence="12 17" id="KW-0670">Pyruvate</keyword>
<dbReference type="Pfam" id="PF02887">
    <property type="entry name" value="PK_C"/>
    <property type="match status" value="1"/>
</dbReference>
<comment type="pathway">
    <text evidence="2 13">Carbohydrate degradation; glycolysis; pyruvate from D-glyceraldehyde 3-phosphate: step 5/5.</text>
</comment>
<keyword evidence="9" id="KW-0067">ATP-binding</keyword>
<feature type="domain" description="Pyruvate kinase barrel" evidence="14">
    <location>
        <begin position="60"/>
        <end position="374"/>
    </location>
</feature>
<comment type="catalytic activity">
    <reaction evidence="13">
        <text>pyruvate + ATP = phosphoenolpyruvate + ADP + H(+)</text>
        <dbReference type="Rhea" id="RHEA:18157"/>
        <dbReference type="ChEBI" id="CHEBI:15361"/>
        <dbReference type="ChEBI" id="CHEBI:15378"/>
        <dbReference type="ChEBI" id="CHEBI:30616"/>
        <dbReference type="ChEBI" id="CHEBI:58702"/>
        <dbReference type="ChEBI" id="CHEBI:456216"/>
        <dbReference type="EC" id="2.7.1.40"/>
    </reaction>
</comment>
<keyword evidence="10 13" id="KW-0460">Magnesium</keyword>
<keyword evidence="8 13" id="KW-0418">Kinase</keyword>
<dbReference type="SUPFAM" id="SSF50800">
    <property type="entry name" value="PK beta-barrel domain-like"/>
    <property type="match status" value="1"/>
</dbReference>
<dbReference type="Gene3D" id="3.20.20.60">
    <property type="entry name" value="Phosphoenolpyruvate-binding domains"/>
    <property type="match status" value="1"/>
</dbReference>
<dbReference type="GO" id="GO:0005524">
    <property type="term" value="F:ATP binding"/>
    <property type="evidence" value="ECO:0007669"/>
    <property type="project" value="UniProtKB-KW"/>
</dbReference>
<evidence type="ECO:0000256" key="3">
    <source>
        <dbReference type="ARBA" id="ARBA00008663"/>
    </source>
</evidence>
<dbReference type="SUPFAM" id="SSF51621">
    <property type="entry name" value="Phosphoenolpyruvate/pyruvate domain"/>
    <property type="match status" value="1"/>
</dbReference>
<dbReference type="PRINTS" id="PR01050">
    <property type="entry name" value="PYRUVTKNASE"/>
</dbReference>
<keyword evidence="11 13" id="KW-0324">Glycolysis</keyword>
<dbReference type="InterPro" id="IPR036918">
    <property type="entry name" value="Pyrv_Knase_C_sf"/>
</dbReference>
<dbReference type="RefSeq" id="XP_024937971.1">
    <property type="nucleotide sequence ID" value="XM_025082203.1"/>
</dbReference>
<dbReference type="InterPro" id="IPR001697">
    <property type="entry name" value="Pyr_Knase"/>
</dbReference>
<dbReference type="PANTHER" id="PTHR11817">
    <property type="entry name" value="PYRUVATE KINASE"/>
    <property type="match status" value="1"/>
</dbReference>
<keyword evidence="7" id="KW-0547">Nucleotide-binding</keyword>
<comment type="cofactor">
    <cofactor evidence="1">
        <name>K(+)</name>
        <dbReference type="ChEBI" id="CHEBI:29103"/>
    </cofactor>
</comment>
<accession>A0AAJ7BM97</accession>
<name>A0AAJ7BM97_CEPCN</name>
<keyword evidence="5 13" id="KW-0808">Transferase</keyword>
<dbReference type="GO" id="GO:0030955">
    <property type="term" value="F:potassium ion binding"/>
    <property type="evidence" value="ECO:0007669"/>
    <property type="project" value="InterPro"/>
</dbReference>
<sequence length="559" mass="62242">MCSSENVSTTKSQCHRMPWIMRLGDEFLPESQLGAAYQTTRMDHEMRLNVNCNPRPGRLTGLMITLGDNNSHPNGIRDIISAGVDMLRINMSHKDEKWHAITVQSIKEAEQSIDKCSTESYPVGITMDLRGPEIRTGIFNGDENNMGYADLKEGNTVRLMIDNTVRRAGAASCFWVSCPELPGLSQIGDRILIDRGTVELIVIGISECYVTCKIVKGGRISNEKIVHLIDTSIDLPQVSEQDDIDIGLALEYECDFLIVSHARDGKMICAVKDRAKQLGLKPICVLGKISTQQGLDCFDDILKVSDGIMVDRTGIEVHIQIEKVFVAQKSIIAKCNRLGKPVIVAFDVKNQECSHGNMSQIANAVLEGADSIHLRTGNLDVMETIQLVKKVDIVCREAESARWQRQLFEELSYKTLIPLDPTHSISVAAVETSMKCNAAAIVVTTTTGRTAMMLSIYRPRCPIIAITRYGIVARWLQIYFGVHPVQYQDSPLSNWCKDMDARIQCAMDYLRREQLINVGDAVVIVSGWRQGGGFTNCIRLVYASPGRIPNRGDDFEESW</sequence>
<dbReference type="GO" id="GO:0004743">
    <property type="term" value="F:pyruvate kinase activity"/>
    <property type="evidence" value="ECO:0007669"/>
    <property type="project" value="UniProtKB-EC"/>
</dbReference>
<dbReference type="InterPro" id="IPR011037">
    <property type="entry name" value="Pyrv_Knase-like_insert_dom_sf"/>
</dbReference>
<dbReference type="InterPro" id="IPR040442">
    <property type="entry name" value="Pyrv_kinase-like_dom_sf"/>
</dbReference>
<keyword evidence="16" id="KW-1185">Reference proteome</keyword>